<comment type="caution">
    <text evidence="4">The sequence shown here is derived from an EMBL/GenBank/DDBJ whole genome shotgun (WGS) entry which is preliminary data.</text>
</comment>
<evidence type="ECO:0000259" key="3">
    <source>
        <dbReference type="PROSITE" id="PS50111"/>
    </source>
</evidence>
<dbReference type="Gene3D" id="1.10.287.950">
    <property type="entry name" value="Methyl-accepting chemotaxis protein"/>
    <property type="match status" value="1"/>
</dbReference>
<sequence>MKAAKLSGDLGIRTLDLQADIAALAERVTEQANTVERIGADADRLERDRSAVSLTARDAKEKASAARDVIADSSARLDAATDNVVDLIEQVSQIHAGLGSFNAALATVASVTEAISEIAGQTNLLALNATIEAARAGDAGRGFAVVASEVKKLAQETAAATAKINESIGALTAEAQAMLARIGTGVDKARSAHEGTREIETLVSSLATLMRGLSDNSDAVAGSLESIVGSVSGIRTGLDALTSTSSANAADLVRLSDRLSHVSDDTNVLLQHMAETGVEIPDSPYVRFALDAAGTIVAALEADIRNGRISAEAFFSDHYEPIPGTDPKQYQHPATDLIVAAARPHQEKARALPGFFGMSLTDRNTFGAVQMPERSLPRRDDPIWNAEHSRHQVFFDYEDQRIQCRLTEPFWLKAYRRPVAGGGVMLLKQVIASIHVAGRHWGILQLAYEDQG</sequence>
<organism evidence="4 5">
    <name type="scientific">Edaphosphingomonas fennica</name>
    <dbReference type="NCBI Taxonomy" id="114404"/>
    <lineage>
        <taxon>Bacteria</taxon>
        <taxon>Pseudomonadati</taxon>
        <taxon>Pseudomonadota</taxon>
        <taxon>Alphaproteobacteria</taxon>
        <taxon>Sphingomonadales</taxon>
        <taxon>Rhizorhabdaceae</taxon>
        <taxon>Edaphosphingomonas</taxon>
    </lineage>
</organism>
<dbReference type="AlphaFoldDB" id="A0A2T4I5E1"/>
<dbReference type="GO" id="GO:0016020">
    <property type="term" value="C:membrane"/>
    <property type="evidence" value="ECO:0007669"/>
    <property type="project" value="InterPro"/>
</dbReference>
<evidence type="ECO:0000256" key="1">
    <source>
        <dbReference type="ARBA" id="ARBA00023224"/>
    </source>
</evidence>
<gene>
    <name evidence="4" type="ORF">CV103_06245</name>
</gene>
<dbReference type="PROSITE" id="PS50111">
    <property type="entry name" value="CHEMOTAXIS_TRANSDUC_2"/>
    <property type="match status" value="1"/>
</dbReference>
<dbReference type="Pfam" id="PF00015">
    <property type="entry name" value="MCPsignal"/>
    <property type="match status" value="1"/>
</dbReference>
<dbReference type="GO" id="GO:0007165">
    <property type="term" value="P:signal transduction"/>
    <property type="evidence" value="ECO:0007669"/>
    <property type="project" value="UniProtKB-KW"/>
</dbReference>
<dbReference type="SMART" id="SM00283">
    <property type="entry name" value="MA"/>
    <property type="match status" value="1"/>
</dbReference>
<dbReference type="SUPFAM" id="SSF58104">
    <property type="entry name" value="Methyl-accepting chemotaxis protein (MCP) signaling domain"/>
    <property type="match status" value="1"/>
</dbReference>
<keyword evidence="1 2" id="KW-0807">Transducer</keyword>
<feature type="domain" description="Methyl-accepting transducer" evidence="3">
    <location>
        <begin position="6"/>
        <end position="260"/>
    </location>
</feature>
<evidence type="ECO:0000313" key="5">
    <source>
        <dbReference type="Proteomes" id="UP000241206"/>
    </source>
</evidence>
<dbReference type="EMBL" id="PHHF01000026">
    <property type="protein sequence ID" value="PTD25212.1"/>
    <property type="molecule type" value="Genomic_DNA"/>
</dbReference>
<dbReference type="PANTHER" id="PTHR32089:SF112">
    <property type="entry name" value="LYSOZYME-LIKE PROTEIN-RELATED"/>
    <property type="match status" value="1"/>
</dbReference>
<evidence type="ECO:0000313" key="4">
    <source>
        <dbReference type="EMBL" id="PTD25212.1"/>
    </source>
</evidence>
<proteinExistence type="predicted"/>
<dbReference type="Proteomes" id="UP000241206">
    <property type="component" value="Unassembled WGS sequence"/>
</dbReference>
<dbReference type="InterPro" id="IPR004089">
    <property type="entry name" value="MCPsignal_dom"/>
</dbReference>
<protein>
    <submittedName>
        <fullName evidence="4">Chemotaxis protein</fullName>
    </submittedName>
</protein>
<dbReference type="PANTHER" id="PTHR32089">
    <property type="entry name" value="METHYL-ACCEPTING CHEMOTAXIS PROTEIN MCPB"/>
    <property type="match status" value="1"/>
</dbReference>
<name>A0A2T4I5E1_9SPHN</name>
<reference evidence="4 5" key="1">
    <citation type="submission" date="2017-11" db="EMBL/GenBank/DDBJ databases">
        <title>Sphingomonas oleivorans sp. nov., isolated from oil-contaminated soil.</title>
        <authorList>
            <person name="Wang L."/>
            <person name="Chen L."/>
        </authorList>
    </citation>
    <scope>NUCLEOTIDE SEQUENCE [LARGE SCALE GENOMIC DNA]</scope>
    <source>
        <strain evidence="4 5">K101</strain>
    </source>
</reference>
<accession>A0A2T4I5E1</accession>
<keyword evidence="5" id="KW-1185">Reference proteome</keyword>
<evidence type="ECO:0000256" key="2">
    <source>
        <dbReference type="PROSITE-ProRule" id="PRU00284"/>
    </source>
</evidence>